<sequence length="647" mass="71381">MTITWQWEAQSRNYANYGNANQWAVNAGLASLARESAQNSNDARLHNGECAEMVYTFVRLTGERRRRFEDAMHWEDQLRPHLAAMAGAAEGAVSAGQLQSGLKAVEESEALMLLRIADYGARGLTGPEFAEGDEAGYGNFVKLCRLDLYSGKDRASGGSFGLGKAVYWRFSRLQTVLFNSTIAPADAIDGNWRNRVIGVNQGVVHRMNGSQFQGRGFFGALDASGDVASVWDHDELIADLHLDRIDERPGTSALLVGFYDPDEPEKALSDIAELKTLARNLGGAIEEDFWPLLTRDRLRVRIEVIDGDRRVYQHTVDPEEQYTELTRALRKFDAGKIHDTLDEVGSIVVRDVPIKISARTDADDRHPAFEHTAKLVVTLSDEQKDSLENKVCLLRRPEMVVQTVDKDFEGRTYHAFLLAGAAIHPDNPSIDDARADDFLRFAEPPAHDQWIPRSGRARTSQANLTAHYKAPWLPNLRNIETGIIDQLLKLFGAPPVVEGQPPKAIFKNLAFLHGDRGTGGRSASSPRKPEIRIHHAMVVDEAWEVDFEIRAKNRPEGWSIVPKLTFIGLDGGHLDIAWAGFDVEEGVETDGDGTVVLRPRPRGRILTATVHGVSVKELPIPASESAIDVRLATADVAPTAATAEVSS</sequence>
<dbReference type="Proteomes" id="UP000466997">
    <property type="component" value="Chromosome"/>
</dbReference>
<protein>
    <submittedName>
        <fullName evidence="1">Uncharacterized protein</fullName>
    </submittedName>
</protein>
<dbReference type="EMBL" id="AP022562">
    <property type="protein sequence ID" value="BBX12139.1"/>
    <property type="molecule type" value="Genomic_DNA"/>
</dbReference>
<accession>A0A7I7JLC4</accession>
<evidence type="ECO:0000313" key="2">
    <source>
        <dbReference type="Proteomes" id="UP000466997"/>
    </source>
</evidence>
<dbReference type="AlphaFoldDB" id="A0A7I7JLC4"/>
<organism evidence="1 2">
    <name type="scientific">Mycobacterium novum</name>
    <dbReference type="NCBI Taxonomy" id="2492438"/>
    <lineage>
        <taxon>Bacteria</taxon>
        <taxon>Bacillati</taxon>
        <taxon>Actinomycetota</taxon>
        <taxon>Actinomycetes</taxon>
        <taxon>Mycobacteriales</taxon>
        <taxon>Mycobacteriaceae</taxon>
        <taxon>Mycobacterium</taxon>
    </lineage>
</organism>
<evidence type="ECO:0000313" key="1">
    <source>
        <dbReference type="EMBL" id="BBX12139.1"/>
    </source>
</evidence>
<keyword evidence="2" id="KW-1185">Reference proteome</keyword>
<reference evidence="1 2" key="1">
    <citation type="journal article" date="2019" name="Emerg. Microbes Infect.">
        <title>Comprehensive subspecies identification of 175 nontuberculous mycobacteria species based on 7547 genomic profiles.</title>
        <authorList>
            <person name="Matsumoto Y."/>
            <person name="Kinjo T."/>
            <person name="Motooka D."/>
            <person name="Nabeya D."/>
            <person name="Jung N."/>
            <person name="Uechi K."/>
            <person name="Horii T."/>
            <person name="Iida T."/>
            <person name="Fujita J."/>
            <person name="Nakamura S."/>
        </authorList>
    </citation>
    <scope>NUCLEOTIDE SEQUENCE [LARGE SCALE GENOMIC DNA]</scope>
    <source>
        <strain evidence="1 2">JCM 6391</strain>
    </source>
</reference>
<name>A0A7I7JLC4_9MYCO</name>
<dbReference type="KEGG" id="mnm:MNVM_12200"/>
<gene>
    <name evidence="1" type="ORF">MNVM_12200</name>
</gene>
<proteinExistence type="predicted"/>
<dbReference type="RefSeq" id="WP_193465979.1">
    <property type="nucleotide sequence ID" value="NZ_AP022562.1"/>
</dbReference>